<evidence type="ECO:0008006" key="4">
    <source>
        <dbReference type="Google" id="ProtNLM"/>
    </source>
</evidence>
<feature type="transmembrane region" description="Helical" evidence="1">
    <location>
        <begin position="82"/>
        <end position="108"/>
    </location>
</feature>
<feature type="transmembrane region" description="Helical" evidence="1">
    <location>
        <begin position="144"/>
        <end position="165"/>
    </location>
</feature>
<dbReference type="AlphaFoldDB" id="A0A1M6MYB2"/>
<keyword evidence="1" id="KW-0812">Transmembrane</keyword>
<reference evidence="2 3" key="1">
    <citation type="submission" date="2016-11" db="EMBL/GenBank/DDBJ databases">
        <authorList>
            <person name="Jaros S."/>
            <person name="Januszkiewicz K."/>
            <person name="Wedrychowicz H."/>
        </authorList>
    </citation>
    <scope>NUCLEOTIDE SEQUENCE [LARGE SCALE GENOMIC DNA]</scope>
    <source>
        <strain evidence="2 3">DSM 14214</strain>
    </source>
</reference>
<sequence length="211" mass="24173">MKARIESEVKIFGINFFIVSAAFTVAMIVLSIIAGDLLDFYPVSFEVIFPFFVTIVVGEWGKTRADSNFDIIAAQSKSLFKWVLLRYIIAFAISSLFAVFSMAGASVMRYEMPIWELIVLYFPPTFFLSSLCALLGIICRQEHIATLVCGVIWLIILLTRSLLRFPGLEYVYLFIRFAGDQNNIWLWNKGIITLAGLFLWCVIYWKCKRVD</sequence>
<dbReference type="EMBL" id="FRAH01000008">
    <property type="protein sequence ID" value="SHJ88501.1"/>
    <property type="molecule type" value="Genomic_DNA"/>
</dbReference>
<dbReference type="Proteomes" id="UP000183975">
    <property type="component" value="Unassembled WGS sequence"/>
</dbReference>
<evidence type="ECO:0000313" key="2">
    <source>
        <dbReference type="EMBL" id="SHJ88501.1"/>
    </source>
</evidence>
<feature type="transmembrane region" description="Helical" evidence="1">
    <location>
        <begin position="12"/>
        <end position="34"/>
    </location>
</feature>
<name>A0A1M6MYB2_9FIRM</name>
<feature type="transmembrane region" description="Helical" evidence="1">
    <location>
        <begin position="114"/>
        <end position="137"/>
    </location>
</feature>
<organism evidence="2 3">
    <name type="scientific">Anaerotignum lactatifermentans DSM 14214</name>
    <dbReference type="NCBI Taxonomy" id="1121323"/>
    <lineage>
        <taxon>Bacteria</taxon>
        <taxon>Bacillati</taxon>
        <taxon>Bacillota</taxon>
        <taxon>Clostridia</taxon>
        <taxon>Lachnospirales</taxon>
        <taxon>Anaerotignaceae</taxon>
        <taxon>Anaerotignum</taxon>
    </lineage>
</organism>
<feature type="transmembrane region" description="Helical" evidence="1">
    <location>
        <begin position="185"/>
        <end position="205"/>
    </location>
</feature>
<keyword evidence="3" id="KW-1185">Reference proteome</keyword>
<gene>
    <name evidence="2" type="ORF">SAMN02745138_00722</name>
</gene>
<keyword evidence="1" id="KW-1133">Transmembrane helix</keyword>
<accession>A0A1M6MYB2</accession>
<feature type="transmembrane region" description="Helical" evidence="1">
    <location>
        <begin position="40"/>
        <end position="61"/>
    </location>
</feature>
<dbReference type="OrthoDB" id="2085298at2"/>
<evidence type="ECO:0000256" key="1">
    <source>
        <dbReference type="SAM" id="Phobius"/>
    </source>
</evidence>
<dbReference type="RefSeq" id="WP_072849246.1">
    <property type="nucleotide sequence ID" value="NZ_FRAH01000008.1"/>
</dbReference>
<keyword evidence="1" id="KW-0472">Membrane</keyword>
<protein>
    <recommendedName>
        <fullName evidence="4">ABC-2 family transporter protein</fullName>
    </recommendedName>
</protein>
<proteinExistence type="predicted"/>
<evidence type="ECO:0000313" key="3">
    <source>
        <dbReference type="Proteomes" id="UP000183975"/>
    </source>
</evidence>